<feature type="transmembrane region" description="Helical" evidence="6">
    <location>
        <begin position="247"/>
        <end position="266"/>
    </location>
</feature>
<feature type="transmembrane region" description="Helical" evidence="6">
    <location>
        <begin position="184"/>
        <end position="204"/>
    </location>
</feature>
<feature type="compositionally biased region" description="Low complexity" evidence="5">
    <location>
        <begin position="377"/>
        <end position="395"/>
    </location>
</feature>
<feature type="region of interest" description="Disordered" evidence="5">
    <location>
        <begin position="377"/>
        <end position="406"/>
    </location>
</feature>
<evidence type="ECO:0000259" key="7">
    <source>
        <dbReference type="SMART" id="SM00993"/>
    </source>
</evidence>
<comment type="subcellular location">
    <subcellularLocation>
        <location evidence="1">Nucleus</location>
    </subcellularLocation>
</comment>
<comment type="caution">
    <text evidence="8">The sequence shown here is derived from an EMBL/GenBank/DDBJ whole genome shotgun (WGS) entry which is preliminary data.</text>
</comment>
<accession>A0ABR3FQL4</accession>
<evidence type="ECO:0000256" key="2">
    <source>
        <dbReference type="ARBA" id="ARBA00023015"/>
    </source>
</evidence>
<sequence>MKKIYHHVETMPPKGGRKKIGASDGTSTPLTPSLAERLSYLHEPRPFKNPNYTKNVNRRAKNLKNVLTQERERERAERERRLQEKAEGGGMDVDGEDVEMPTYTSIEAPPSFLPQKHWCDITGLEAPYTDPTTGLRYHDKDVFALIKGMSASIAKDYLSALFALAHLAACTVQLVLHAAFRQPVISGVITGLEMIVIAWFITIALVKPILKMPHTIIHEIASSFLMFTLSIGSQHLSIEPTRIDTDLAHTLPLVLALVALTAPINAEEIAKPHVAVIVGVWLRILVFTSFARVVSVTYDRSIWVRNMDGSPSPFSISILLSFMLPCFFEPYDTAYTASLTPRDGTVSAHDNLCIDPRSCNCPPLKRPMMVDETPAAANETTTAQTAATPQTDPQTDPGPSRTRNSLLSISLGNRSSMSLSKSLVQIPDAAQRRMSYPVALPRCQDDAMLGNIH</sequence>
<keyword evidence="6" id="KW-1133">Transmembrane helix</keyword>
<feature type="transmembrane region" description="Helical" evidence="6">
    <location>
        <begin position="157"/>
        <end position="178"/>
    </location>
</feature>
<evidence type="ECO:0000256" key="4">
    <source>
        <dbReference type="ARBA" id="ARBA00023242"/>
    </source>
</evidence>
<keyword evidence="4" id="KW-0539">Nucleus</keyword>
<evidence type="ECO:0000256" key="5">
    <source>
        <dbReference type="SAM" id="MobiDB-lite"/>
    </source>
</evidence>
<feature type="transmembrane region" description="Helical" evidence="6">
    <location>
        <begin position="273"/>
        <end position="294"/>
    </location>
</feature>
<evidence type="ECO:0000313" key="9">
    <source>
        <dbReference type="Proteomes" id="UP001465976"/>
    </source>
</evidence>
<dbReference type="SMART" id="SM00993">
    <property type="entry name" value="YL1_C"/>
    <property type="match status" value="1"/>
</dbReference>
<dbReference type="InterPro" id="IPR013272">
    <property type="entry name" value="Vps72/YL1_C"/>
</dbReference>
<organism evidence="8 9">
    <name type="scientific">Marasmius crinis-equi</name>
    <dbReference type="NCBI Taxonomy" id="585013"/>
    <lineage>
        <taxon>Eukaryota</taxon>
        <taxon>Fungi</taxon>
        <taxon>Dikarya</taxon>
        <taxon>Basidiomycota</taxon>
        <taxon>Agaricomycotina</taxon>
        <taxon>Agaricomycetes</taxon>
        <taxon>Agaricomycetidae</taxon>
        <taxon>Agaricales</taxon>
        <taxon>Marasmiineae</taxon>
        <taxon>Marasmiaceae</taxon>
        <taxon>Marasmius</taxon>
    </lineage>
</organism>
<dbReference type="PANTHER" id="PTHR31200:SF1">
    <property type="entry name" value="INO80 COMPLEX SUBUNIT C"/>
    <property type="match status" value="1"/>
</dbReference>
<dbReference type="Pfam" id="PF08265">
    <property type="entry name" value="YL1_C"/>
    <property type="match status" value="1"/>
</dbReference>
<feature type="region of interest" description="Disordered" evidence="5">
    <location>
        <begin position="1"/>
        <end position="96"/>
    </location>
</feature>
<name>A0ABR3FQL4_9AGAR</name>
<keyword evidence="2" id="KW-0805">Transcription regulation</keyword>
<dbReference type="Proteomes" id="UP001465976">
    <property type="component" value="Unassembled WGS sequence"/>
</dbReference>
<keyword evidence="6" id="KW-0812">Transmembrane</keyword>
<keyword evidence="6" id="KW-0472">Membrane</keyword>
<evidence type="ECO:0000256" key="3">
    <source>
        <dbReference type="ARBA" id="ARBA00023163"/>
    </source>
</evidence>
<evidence type="ECO:0000256" key="6">
    <source>
        <dbReference type="SAM" id="Phobius"/>
    </source>
</evidence>
<protein>
    <submittedName>
        <fullName evidence="8">Chromatin-remodeling complex subunit ies6</fullName>
    </submittedName>
</protein>
<feature type="compositionally biased region" description="Basic and acidic residues" evidence="5">
    <location>
        <begin position="69"/>
        <end position="87"/>
    </location>
</feature>
<feature type="domain" description="Vps72/YL1 C-terminal" evidence="7">
    <location>
        <begin position="117"/>
        <end position="146"/>
    </location>
</feature>
<proteinExistence type="predicted"/>
<reference evidence="8 9" key="1">
    <citation type="submission" date="2024-02" db="EMBL/GenBank/DDBJ databases">
        <title>A draft genome for the cacao thread blight pathogen Marasmius crinis-equi.</title>
        <authorList>
            <person name="Cohen S.P."/>
            <person name="Baruah I.K."/>
            <person name="Amoako-Attah I."/>
            <person name="Bukari Y."/>
            <person name="Meinhardt L.W."/>
            <person name="Bailey B.A."/>
        </authorList>
    </citation>
    <scope>NUCLEOTIDE SEQUENCE [LARGE SCALE GENOMIC DNA]</scope>
    <source>
        <strain evidence="8 9">GH-76</strain>
    </source>
</reference>
<evidence type="ECO:0000256" key="1">
    <source>
        <dbReference type="ARBA" id="ARBA00004123"/>
    </source>
</evidence>
<keyword evidence="3" id="KW-0804">Transcription</keyword>
<evidence type="ECO:0000313" key="8">
    <source>
        <dbReference type="EMBL" id="KAL0577744.1"/>
    </source>
</evidence>
<dbReference type="EMBL" id="JBAHYK010000140">
    <property type="protein sequence ID" value="KAL0577744.1"/>
    <property type="molecule type" value="Genomic_DNA"/>
</dbReference>
<gene>
    <name evidence="8" type="primary">IES6</name>
    <name evidence="8" type="ORF">V5O48_004238</name>
</gene>
<dbReference type="PANTHER" id="PTHR31200">
    <property type="entry name" value="INO80 COMPLEX SUBUNIT C"/>
    <property type="match status" value="1"/>
</dbReference>
<dbReference type="InterPro" id="IPR029525">
    <property type="entry name" value="INO80C/Ies6"/>
</dbReference>
<keyword evidence="9" id="KW-1185">Reference proteome</keyword>